<protein>
    <submittedName>
        <fullName evidence="1">Uncharacterized protein</fullName>
    </submittedName>
</protein>
<reference evidence="1 2" key="1">
    <citation type="submission" date="2018-06" db="EMBL/GenBank/DDBJ databases">
        <title>Comparative genomics reveals the genomic features of Rhizophagus irregularis, R. cerebriforme, R. diaphanum and Gigaspora rosea, and their symbiotic lifestyle signature.</title>
        <authorList>
            <person name="Morin E."/>
            <person name="San Clemente H."/>
            <person name="Chen E.C.H."/>
            <person name="De La Providencia I."/>
            <person name="Hainaut M."/>
            <person name="Kuo A."/>
            <person name="Kohler A."/>
            <person name="Murat C."/>
            <person name="Tang N."/>
            <person name="Roy S."/>
            <person name="Loubradou J."/>
            <person name="Henrissat B."/>
            <person name="Grigoriev I.V."/>
            <person name="Corradi N."/>
            <person name="Roux C."/>
            <person name="Martin F.M."/>
        </authorList>
    </citation>
    <scope>NUCLEOTIDE SEQUENCE [LARGE SCALE GENOMIC DNA]</scope>
    <source>
        <strain evidence="1 2">DAOM 227022</strain>
    </source>
</reference>
<dbReference type="AlphaFoldDB" id="A0A397S051"/>
<keyword evidence="2" id="KW-1185">Reference proteome</keyword>
<evidence type="ECO:0000313" key="1">
    <source>
        <dbReference type="EMBL" id="RIA79860.1"/>
    </source>
</evidence>
<gene>
    <name evidence="1" type="ORF">C1645_839746</name>
</gene>
<organism evidence="1 2">
    <name type="scientific">Glomus cerebriforme</name>
    <dbReference type="NCBI Taxonomy" id="658196"/>
    <lineage>
        <taxon>Eukaryota</taxon>
        <taxon>Fungi</taxon>
        <taxon>Fungi incertae sedis</taxon>
        <taxon>Mucoromycota</taxon>
        <taxon>Glomeromycotina</taxon>
        <taxon>Glomeromycetes</taxon>
        <taxon>Glomerales</taxon>
        <taxon>Glomeraceae</taxon>
        <taxon>Glomus</taxon>
    </lineage>
</organism>
<dbReference type="Proteomes" id="UP000265703">
    <property type="component" value="Unassembled WGS sequence"/>
</dbReference>
<accession>A0A397S051</accession>
<name>A0A397S051_9GLOM</name>
<evidence type="ECO:0000313" key="2">
    <source>
        <dbReference type="Proteomes" id="UP000265703"/>
    </source>
</evidence>
<dbReference type="OrthoDB" id="2143914at2759"/>
<dbReference type="EMBL" id="QKYT01001115">
    <property type="protein sequence ID" value="RIA79860.1"/>
    <property type="molecule type" value="Genomic_DNA"/>
</dbReference>
<sequence>MEEIKIEEKKVRKSNKIEKTIDEEGKRIIIEHMKEWEEQGKISKKPFADLAKKLKSKGYTFDSKAICDYWWNILDTRLDRETPFSTEEKNYIYEEASKYEKNNSDIKWTEMRNNITRIHNSVNARPSAALYAQVSAAASNSSPAAISSDKGSLQYILNVDENDGMIENVDENNEISIFFYSNDRK</sequence>
<comment type="caution">
    <text evidence="1">The sequence shown here is derived from an EMBL/GenBank/DDBJ whole genome shotgun (WGS) entry which is preliminary data.</text>
</comment>
<proteinExistence type="predicted"/>